<dbReference type="EMBL" id="JAJVCN010000001">
    <property type="protein sequence ID" value="MCE7002198.1"/>
    <property type="molecule type" value="Genomic_DNA"/>
</dbReference>
<evidence type="ECO:0000313" key="3">
    <source>
        <dbReference type="EMBL" id="MCE7002198.1"/>
    </source>
</evidence>
<evidence type="ECO:0000256" key="1">
    <source>
        <dbReference type="SAM" id="Phobius"/>
    </source>
</evidence>
<evidence type="ECO:0000313" key="4">
    <source>
        <dbReference type="Proteomes" id="UP001521150"/>
    </source>
</evidence>
<accession>A0ABS8Z2N6</accession>
<organism evidence="3 4">
    <name type="scientific">Kibdelosporangium philippinense</name>
    <dbReference type="NCBI Taxonomy" id="211113"/>
    <lineage>
        <taxon>Bacteria</taxon>
        <taxon>Bacillati</taxon>
        <taxon>Actinomycetota</taxon>
        <taxon>Actinomycetes</taxon>
        <taxon>Pseudonocardiales</taxon>
        <taxon>Pseudonocardiaceae</taxon>
        <taxon>Kibdelosporangium</taxon>
    </lineage>
</organism>
<keyword evidence="1" id="KW-1133">Transmembrane helix</keyword>
<dbReference type="Pfam" id="PF23636">
    <property type="entry name" value="DUF7144"/>
    <property type="match status" value="1"/>
</dbReference>
<evidence type="ECO:0000259" key="2">
    <source>
        <dbReference type="Pfam" id="PF23636"/>
    </source>
</evidence>
<dbReference type="InterPro" id="IPR055568">
    <property type="entry name" value="DUF7144"/>
</dbReference>
<comment type="caution">
    <text evidence="3">The sequence shown here is derived from an EMBL/GenBank/DDBJ whole genome shotgun (WGS) entry which is preliminary data.</text>
</comment>
<name>A0ABS8Z2N6_9PSEU</name>
<keyword evidence="1" id="KW-0812">Transmembrane</keyword>
<feature type="transmembrane region" description="Helical" evidence="1">
    <location>
        <begin position="56"/>
        <end position="76"/>
    </location>
</feature>
<feature type="domain" description="DUF7144" evidence="2">
    <location>
        <begin position="12"/>
        <end position="125"/>
    </location>
</feature>
<feature type="transmembrane region" description="Helical" evidence="1">
    <location>
        <begin position="109"/>
        <end position="129"/>
    </location>
</feature>
<keyword evidence="4" id="KW-1185">Reference proteome</keyword>
<gene>
    <name evidence="3" type="ORF">LWC34_05060</name>
</gene>
<proteinExistence type="predicted"/>
<reference evidence="3 4" key="1">
    <citation type="submission" date="2021-12" db="EMBL/GenBank/DDBJ databases">
        <title>Genome sequence of Kibdelosporangium philippinense ATCC 49844.</title>
        <authorList>
            <person name="Fedorov E.A."/>
            <person name="Omeragic M."/>
            <person name="Shalygina K.F."/>
            <person name="Maclea K.S."/>
        </authorList>
    </citation>
    <scope>NUCLEOTIDE SEQUENCE [LARGE SCALE GENOMIC DNA]</scope>
    <source>
        <strain evidence="3 4">ATCC 49844</strain>
    </source>
</reference>
<feature type="transmembrane region" description="Helical" evidence="1">
    <location>
        <begin position="83"/>
        <end position="103"/>
    </location>
</feature>
<protein>
    <recommendedName>
        <fullName evidence="2">DUF7144 domain-containing protein</fullName>
    </recommendedName>
</protein>
<dbReference type="Proteomes" id="UP001521150">
    <property type="component" value="Unassembled WGS sequence"/>
</dbReference>
<sequence length="139" mass="15210">MHVDTRSMWSGWIWFAAIILIITGLFTAIEGIVALFRNEYYVFSGIGLLVFDMTTWGWIHLVIGACAVVTGIGLFTGAAWARVVAVILVSVNAVSQLAFVAVAPVWTTIVIALNVLIIWAVVVHSEVAYDEETRIGERS</sequence>
<dbReference type="RefSeq" id="WP_233723228.1">
    <property type="nucleotide sequence ID" value="NZ_JAJVCN010000001.1"/>
</dbReference>
<feature type="transmembrane region" description="Helical" evidence="1">
    <location>
        <begin position="12"/>
        <end position="36"/>
    </location>
</feature>
<keyword evidence="1" id="KW-0472">Membrane</keyword>